<dbReference type="OrthoDB" id="5654315at2"/>
<dbReference type="EMBL" id="LNZB01000041">
    <property type="protein sequence ID" value="KTD78365.1"/>
    <property type="molecule type" value="Genomic_DNA"/>
</dbReference>
<evidence type="ECO:0000313" key="2">
    <source>
        <dbReference type="Proteomes" id="UP000054729"/>
    </source>
</evidence>
<comment type="caution">
    <text evidence="1">The sequence shown here is derived from an EMBL/GenBank/DDBJ whole genome shotgun (WGS) entry which is preliminary data.</text>
</comment>
<evidence type="ECO:0000313" key="1">
    <source>
        <dbReference type="EMBL" id="KTD78365.1"/>
    </source>
</evidence>
<dbReference type="AlphaFoldDB" id="A0A0W1AAK1"/>
<dbReference type="Proteomes" id="UP000054729">
    <property type="component" value="Unassembled WGS sequence"/>
</dbReference>
<sequence>MPKTQQQLFDQIADALDPATERSKEERMNLLLSALYDMNDNVKKPRPVKPEAIDAKKLVEVINATADLNNEGINDARRVLTAVMGNFELYGFSPKMSPLFVNNLYKKDALSIIPKFPIEGEKETTNAILVDFVRSRVKSKLEFVFSEFGKSIIDYLKTLQSSLTGEGVSEIPAPDPKSDDIIDYSENYSGSIPKKANSKLEEYLQYTELCCKTNPLIQNSEAAQGFYNEGINSRCLFALTKIKSIIEDTDWTLGKWGSNSMIEVNGGKKEIPKHMKEIHDKIKHAEQNPKDALNMLKDIHEISERALSDKPTIFKKFRERSQETRSAYEEIANQSGKRFEI</sequence>
<name>A0A0W1AAK1_9GAMM</name>
<reference evidence="1 2" key="1">
    <citation type="submission" date="2015-11" db="EMBL/GenBank/DDBJ databases">
        <title>Genomic analysis of 38 Legionella species identifies large and diverse effector repertoires.</title>
        <authorList>
            <person name="Burstein D."/>
            <person name="Amaro F."/>
            <person name="Zusman T."/>
            <person name="Lifshitz Z."/>
            <person name="Cohen O."/>
            <person name="Gilbert J.A."/>
            <person name="Pupko T."/>
            <person name="Shuman H.A."/>
            <person name="Segal G."/>
        </authorList>
    </citation>
    <scope>NUCLEOTIDE SEQUENCE [LARGE SCALE GENOMIC DNA]</scope>
    <source>
        <strain evidence="1 2">ATCC 51914</strain>
    </source>
</reference>
<keyword evidence="2" id="KW-1185">Reference proteome</keyword>
<accession>A0A0W1AAK1</accession>
<protein>
    <submittedName>
        <fullName evidence="1">Uncharacterized protein</fullName>
    </submittedName>
</protein>
<proteinExistence type="predicted"/>
<dbReference type="RefSeq" id="WP_058480457.1">
    <property type="nucleotide sequence ID" value="NZ_CAAAIQ010000004.1"/>
</dbReference>
<dbReference type="STRING" id="66969.Lwal_1800"/>
<organism evidence="1 2">
    <name type="scientific">Legionella waltersii</name>
    <dbReference type="NCBI Taxonomy" id="66969"/>
    <lineage>
        <taxon>Bacteria</taxon>
        <taxon>Pseudomonadati</taxon>
        <taxon>Pseudomonadota</taxon>
        <taxon>Gammaproteobacteria</taxon>
        <taxon>Legionellales</taxon>
        <taxon>Legionellaceae</taxon>
        <taxon>Legionella</taxon>
    </lineage>
</organism>
<gene>
    <name evidence="1" type="ORF">Lwal_1800</name>
</gene>
<dbReference type="PATRIC" id="fig|66969.6.peg.1959"/>